<evidence type="ECO:0000313" key="11">
    <source>
        <dbReference type="EMBL" id="KAH6829340.1"/>
    </source>
</evidence>
<keyword evidence="4 9" id="KW-1133">Transmembrane helix</keyword>
<dbReference type="PROSITE" id="PS50088">
    <property type="entry name" value="ANK_REPEAT"/>
    <property type="match status" value="3"/>
</dbReference>
<feature type="transmembrane region" description="Helical" evidence="9">
    <location>
        <begin position="423"/>
        <end position="446"/>
    </location>
</feature>
<dbReference type="GO" id="GO:0005886">
    <property type="term" value="C:plasma membrane"/>
    <property type="evidence" value="ECO:0007669"/>
    <property type="project" value="TreeGrafter"/>
</dbReference>
<keyword evidence="5 7" id="KW-0040">ANK repeat</keyword>
<reference evidence="11 12" key="1">
    <citation type="journal article" date="2021" name="Nat. Commun.">
        <title>Incipient diploidization of the medicinal plant Perilla within 10,000 years.</title>
        <authorList>
            <person name="Zhang Y."/>
            <person name="Shen Q."/>
            <person name="Leng L."/>
            <person name="Zhang D."/>
            <person name="Chen S."/>
            <person name="Shi Y."/>
            <person name="Ning Z."/>
            <person name="Chen S."/>
        </authorList>
    </citation>
    <scope>NUCLEOTIDE SEQUENCE [LARGE SCALE GENOMIC DNA]</scope>
    <source>
        <strain evidence="12">cv. PC099</strain>
    </source>
</reference>
<dbReference type="SUPFAM" id="SSF48403">
    <property type="entry name" value="Ankyrin repeat"/>
    <property type="match status" value="1"/>
</dbReference>
<evidence type="ECO:0000256" key="8">
    <source>
        <dbReference type="SAM" id="MobiDB-lite"/>
    </source>
</evidence>
<gene>
    <name evidence="11" type="ORF">C2S53_011564</name>
</gene>
<evidence type="ECO:0000259" key="10">
    <source>
        <dbReference type="Pfam" id="PF13962"/>
    </source>
</evidence>
<sequence length="473" mass="52364">MEKKLSEAALQGDAKTLGQILEEDPLILDKIIVSCISETPLHTAATLGHLKFVKELLSRKPELAAELDSQGCSPLHLAAAKGHAAVVKELLSVGGEVGFARNADGRTALHVAAIKGRTAVLAEMVRVKPELTQVLTDRGETGLHLCAKWERVEALKVLAEEMSRDGEFLNWKDCEGNTALHIAITKKNLQIIEYLVALNGLQPNALNKSRLTALDVLRQSPRGLRDMEIEYALRKAGASTVKDLHVISDDWAPEKIKELKKRVSSQVSSTNKANGKEKEKKPVDWMGRKRSALMVVASLIATVAFQAGLTPPGGVWQDDYVVDENGNPVSDPHSVGHAVLAYKEPKAYGIFMICNTVAFLSSLSIILILVSGLPLTRRRWMWVQMVIMWISITALEATYFITLTGMSPDDVGIMLREVTQKSVLAWMTVMAVVFIGNIIRLNLWVLRKYGWIKEKRRRSESVDDDDDDQDVFE</sequence>
<dbReference type="PANTHER" id="PTHR24186:SF37">
    <property type="entry name" value="PGG DOMAIN-CONTAINING PROTEIN"/>
    <property type="match status" value="1"/>
</dbReference>
<keyword evidence="3" id="KW-0677">Repeat</keyword>
<feature type="repeat" description="ANK" evidence="7">
    <location>
        <begin position="70"/>
        <end position="102"/>
    </location>
</feature>
<feature type="domain" description="PGG" evidence="10">
    <location>
        <begin position="284"/>
        <end position="403"/>
    </location>
</feature>
<comment type="caution">
    <text evidence="11">The sequence shown here is derived from an EMBL/GenBank/DDBJ whole genome shotgun (WGS) entry which is preliminary data.</text>
</comment>
<evidence type="ECO:0000256" key="2">
    <source>
        <dbReference type="ARBA" id="ARBA00022692"/>
    </source>
</evidence>
<organism evidence="11 12">
    <name type="scientific">Perilla frutescens var. hirtella</name>
    <name type="common">Perilla citriodora</name>
    <name type="synonym">Perilla setoyensis</name>
    <dbReference type="NCBI Taxonomy" id="608512"/>
    <lineage>
        <taxon>Eukaryota</taxon>
        <taxon>Viridiplantae</taxon>
        <taxon>Streptophyta</taxon>
        <taxon>Embryophyta</taxon>
        <taxon>Tracheophyta</taxon>
        <taxon>Spermatophyta</taxon>
        <taxon>Magnoliopsida</taxon>
        <taxon>eudicotyledons</taxon>
        <taxon>Gunneridae</taxon>
        <taxon>Pentapetalae</taxon>
        <taxon>asterids</taxon>
        <taxon>lamiids</taxon>
        <taxon>Lamiales</taxon>
        <taxon>Lamiaceae</taxon>
        <taxon>Nepetoideae</taxon>
        <taxon>Elsholtzieae</taxon>
        <taxon>Perilla</taxon>
    </lineage>
</organism>
<feature type="transmembrane region" description="Helical" evidence="9">
    <location>
        <begin position="291"/>
        <end position="309"/>
    </location>
</feature>
<feature type="region of interest" description="Disordered" evidence="8">
    <location>
        <begin position="262"/>
        <end position="281"/>
    </location>
</feature>
<dbReference type="InterPro" id="IPR002110">
    <property type="entry name" value="Ankyrin_rpt"/>
</dbReference>
<keyword evidence="2 9" id="KW-0812">Transmembrane</keyword>
<dbReference type="PROSITE" id="PS50297">
    <property type="entry name" value="ANK_REP_REGION"/>
    <property type="match status" value="3"/>
</dbReference>
<evidence type="ECO:0000256" key="1">
    <source>
        <dbReference type="ARBA" id="ARBA00004141"/>
    </source>
</evidence>
<evidence type="ECO:0000256" key="4">
    <source>
        <dbReference type="ARBA" id="ARBA00022989"/>
    </source>
</evidence>
<dbReference type="PANTHER" id="PTHR24186">
    <property type="entry name" value="PROTEIN PHOSPHATASE 1 REGULATORY SUBUNIT"/>
    <property type="match status" value="1"/>
</dbReference>
<comment type="subcellular location">
    <subcellularLocation>
        <location evidence="1">Membrane</location>
        <topology evidence="1">Multi-pass membrane protein</topology>
    </subcellularLocation>
</comment>
<feature type="compositionally biased region" description="Polar residues" evidence="8">
    <location>
        <begin position="264"/>
        <end position="273"/>
    </location>
</feature>
<dbReference type="InterPro" id="IPR026961">
    <property type="entry name" value="PGG_dom"/>
</dbReference>
<accession>A0AAD4J8U8</accession>
<feature type="repeat" description="ANK" evidence="7">
    <location>
        <begin position="36"/>
        <end position="68"/>
    </location>
</feature>
<name>A0AAD4J8U8_PERFH</name>
<proteinExistence type="predicted"/>
<evidence type="ECO:0000256" key="3">
    <source>
        <dbReference type="ARBA" id="ARBA00022737"/>
    </source>
</evidence>
<dbReference type="InterPro" id="IPR036770">
    <property type="entry name" value="Ankyrin_rpt-contain_sf"/>
</dbReference>
<evidence type="ECO:0000256" key="7">
    <source>
        <dbReference type="PROSITE-ProRule" id="PRU00023"/>
    </source>
</evidence>
<dbReference type="Proteomes" id="UP001190926">
    <property type="component" value="Unassembled WGS sequence"/>
</dbReference>
<keyword evidence="6 9" id="KW-0472">Membrane</keyword>
<feature type="repeat" description="ANK" evidence="7">
    <location>
        <begin position="175"/>
        <end position="196"/>
    </location>
</feature>
<protein>
    <recommendedName>
        <fullName evidence="10">PGG domain-containing protein</fullName>
    </recommendedName>
</protein>
<dbReference type="Pfam" id="PF13962">
    <property type="entry name" value="PGG"/>
    <property type="match status" value="1"/>
</dbReference>
<dbReference type="AlphaFoldDB" id="A0AAD4J8U8"/>
<dbReference type="SMART" id="SM00248">
    <property type="entry name" value="ANK"/>
    <property type="match status" value="5"/>
</dbReference>
<evidence type="ECO:0000313" key="12">
    <source>
        <dbReference type="Proteomes" id="UP001190926"/>
    </source>
</evidence>
<evidence type="ECO:0000256" key="5">
    <source>
        <dbReference type="ARBA" id="ARBA00023043"/>
    </source>
</evidence>
<feature type="transmembrane region" description="Helical" evidence="9">
    <location>
        <begin position="382"/>
        <end position="403"/>
    </location>
</feature>
<keyword evidence="12" id="KW-1185">Reference proteome</keyword>
<feature type="transmembrane region" description="Helical" evidence="9">
    <location>
        <begin position="347"/>
        <end position="370"/>
    </location>
</feature>
<dbReference type="Pfam" id="PF12796">
    <property type="entry name" value="Ank_2"/>
    <property type="match status" value="2"/>
</dbReference>
<evidence type="ECO:0000256" key="6">
    <source>
        <dbReference type="ARBA" id="ARBA00023136"/>
    </source>
</evidence>
<dbReference type="EMBL" id="SDAM02000109">
    <property type="protein sequence ID" value="KAH6829340.1"/>
    <property type="molecule type" value="Genomic_DNA"/>
</dbReference>
<dbReference type="Gene3D" id="1.25.40.20">
    <property type="entry name" value="Ankyrin repeat-containing domain"/>
    <property type="match status" value="2"/>
</dbReference>
<evidence type="ECO:0000256" key="9">
    <source>
        <dbReference type="SAM" id="Phobius"/>
    </source>
</evidence>